<comment type="caution">
    <text evidence="2">The sequence shown here is derived from an EMBL/GenBank/DDBJ whole genome shotgun (WGS) entry which is preliminary data.</text>
</comment>
<dbReference type="RefSeq" id="WP_219081416.1">
    <property type="nucleotide sequence ID" value="NZ_JAHBBD010000010.1"/>
</dbReference>
<dbReference type="Proteomes" id="UP000812844">
    <property type="component" value="Unassembled WGS sequence"/>
</dbReference>
<gene>
    <name evidence="2" type="ORF">KIH73_05615</name>
</gene>
<keyword evidence="1" id="KW-0472">Membrane</keyword>
<evidence type="ECO:0000313" key="3">
    <source>
        <dbReference type="Proteomes" id="UP000812844"/>
    </source>
</evidence>
<dbReference type="EMBL" id="JAHBBD010000010">
    <property type="protein sequence ID" value="MBW3082854.1"/>
    <property type="molecule type" value="Genomic_DNA"/>
</dbReference>
<evidence type="ECO:0000313" key="2">
    <source>
        <dbReference type="EMBL" id="MBW3082854.1"/>
    </source>
</evidence>
<feature type="transmembrane region" description="Helical" evidence="1">
    <location>
        <begin position="12"/>
        <end position="33"/>
    </location>
</feature>
<keyword evidence="3" id="KW-1185">Reference proteome</keyword>
<accession>A0ABS6W8N1</accession>
<keyword evidence="1" id="KW-1133">Transmembrane helix</keyword>
<proteinExistence type="predicted"/>
<organism evidence="2 3">
    <name type="scientific">Bifidobacterium phasiani</name>
    <dbReference type="NCBI Taxonomy" id="2834431"/>
    <lineage>
        <taxon>Bacteria</taxon>
        <taxon>Bacillati</taxon>
        <taxon>Actinomycetota</taxon>
        <taxon>Actinomycetes</taxon>
        <taxon>Bifidobacteriales</taxon>
        <taxon>Bifidobacteriaceae</taxon>
        <taxon>Bifidobacterium</taxon>
    </lineage>
</organism>
<evidence type="ECO:0000256" key="1">
    <source>
        <dbReference type="SAM" id="Phobius"/>
    </source>
</evidence>
<protein>
    <submittedName>
        <fullName evidence="2">Uncharacterized protein</fullName>
    </submittedName>
</protein>
<name>A0ABS6W8N1_9BIFI</name>
<keyword evidence="1" id="KW-0812">Transmembrane</keyword>
<reference evidence="2 3" key="1">
    <citation type="submission" date="2021-05" db="EMBL/GenBank/DDBJ databases">
        <title>Phylogenetic classification of ten novel species belonging to the genus Bifidobacterium comprising B. colchicus sp. nov., B. abeli sp. nov., B. bicoloris sp. nov., B. guerezis sp. nov., B. rosaliae sp. nov., B. santillanensis sp. nov., B. argentati sp. nov., B. amazzoni sp. nov., B. pluviali sp. nov., and B. pinnaculum sp. nov.</title>
        <authorList>
            <person name="Lugli G.A."/>
            <person name="Ruiz Garcia L."/>
            <person name="Margolles A."/>
            <person name="Ventura M."/>
        </authorList>
    </citation>
    <scope>NUCLEOTIDE SEQUENCE [LARGE SCALE GENOMIC DNA]</scope>
    <source>
        <strain evidence="2 3">6T3</strain>
    </source>
</reference>
<sequence length="171" mass="18963">MRGHGTAHRRRRVIGGLAVVAAIALLGYFWIWLPTRPADTSHLRVTVSDSDRFTRRQLDDAVAMLLDGKRDYRGCSIDAIVYDEAWSDRLLALEKETIESTPGSDSTVYSRGIARYGVEGMAVFSTDFTCGENAPSMGFSPGTTSGWYDFLAYDPDSPDADRGWVRIDSGW</sequence>